<dbReference type="eggNOG" id="arCOG01833">
    <property type="taxonomic scope" value="Archaea"/>
</dbReference>
<organism evidence="1 2">
    <name type="scientific">Natronococcus amylolyticus DSM 10524</name>
    <dbReference type="NCBI Taxonomy" id="1227497"/>
    <lineage>
        <taxon>Archaea</taxon>
        <taxon>Methanobacteriati</taxon>
        <taxon>Methanobacteriota</taxon>
        <taxon>Stenosarchaea group</taxon>
        <taxon>Halobacteria</taxon>
        <taxon>Halobacteriales</taxon>
        <taxon>Natrialbaceae</taxon>
        <taxon>Natronococcus</taxon>
    </lineage>
</organism>
<protein>
    <submittedName>
        <fullName evidence="1">Uncharacterized protein</fullName>
    </submittedName>
</protein>
<dbReference type="Proteomes" id="UP000011688">
    <property type="component" value="Unassembled WGS sequence"/>
</dbReference>
<evidence type="ECO:0000313" key="2">
    <source>
        <dbReference type="Proteomes" id="UP000011688"/>
    </source>
</evidence>
<comment type="caution">
    <text evidence="1">The sequence shown here is derived from an EMBL/GenBank/DDBJ whole genome shotgun (WGS) entry which is preliminary data.</text>
</comment>
<keyword evidence="2" id="KW-1185">Reference proteome</keyword>
<proteinExistence type="predicted"/>
<evidence type="ECO:0000313" key="1">
    <source>
        <dbReference type="EMBL" id="ELY56132.1"/>
    </source>
</evidence>
<dbReference type="STRING" id="1227497.C491_14332"/>
<dbReference type="CDD" id="cd06464">
    <property type="entry name" value="ACD_sHsps-like"/>
    <property type="match status" value="1"/>
</dbReference>
<name>L9X3F0_9EURY</name>
<accession>L9X3F0</accession>
<gene>
    <name evidence="1" type="ORF">C491_14332</name>
</gene>
<dbReference type="Gene3D" id="2.60.40.790">
    <property type="match status" value="1"/>
</dbReference>
<dbReference type="AlphaFoldDB" id="L9X3F0"/>
<dbReference type="EMBL" id="AOIB01000028">
    <property type="protein sequence ID" value="ELY56132.1"/>
    <property type="molecule type" value="Genomic_DNA"/>
</dbReference>
<dbReference type="Pfam" id="PF05455">
    <property type="entry name" value="GvpH"/>
    <property type="match status" value="1"/>
</dbReference>
<dbReference type="InterPro" id="IPR008978">
    <property type="entry name" value="HSP20-like_chaperone"/>
</dbReference>
<dbReference type="SUPFAM" id="SSF49764">
    <property type="entry name" value="HSP20-like chaperones"/>
    <property type="match status" value="1"/>
</dbReference>
<dbReference type="InterPro" id="IPR008633">
    <property type="entry name" value="GvpH"/>
</dbReference>
<sequence length="84" mass="9256">MIDTRLDDGEFVVVADLPGATKEDLTAGINPETNELVIKKTGTTVGRVELPWTSSEMRNAWFKNGVLEVYIRSTDAEQSEKSPS</sequence>
<reference evidence="1 2" key="1">
    <citation type="journal article" date="2014" name="PLoS Genet.">
        <title>Phylogenetically driven sequencing of extremely halophilic archaea reveals strategies for static and dynamic osmo-response.</title>
        <authorList>
            <person name="Becker E.A."/>
            <person name="Seitzer P.M."/>
            <person name="Tritt A."/>
            <person name="Larsen D."/>
            <person name="Krusor M."/>
            <person name="Yao A.I."/>
            <person name="Wu D."/>
            <person name="Madern D."/>
            <person name="Eisen J.A."/>
            <person name="Darling A.E."/>
            <person name="Facciotti M.T."/>
        </authorList>
    </citation>
    <scope>NUCLEOTIDE SEQUENCE [LARGE SCALE GENOMIC DNA]</scope>
    <source>
        <strain evidence="1 2">DSM 10524</strain>
    </source>
</reference>